<sequence>MYTIRKPNIPQYTAVGLYGLFQQRWRLEQAGGSCLYKCRLSIVMSNHELYLHIRYEKVTNFR</sequence>
<protein>
    <submittedName>
        <fullName evidence="1">Uncharacterized protein</fullName>
    </submittedName>
</protein>
<dbReference type="EMBL" id="GBXM01014908">
    <property type="protein sequence ID" value="JAH93669.1"/>
    <property type="molecule type" value="Transcribed_RNA"/>
</dbReference>
<dbReference type="AlphaFoldDB" id="A0A0E9WTA9"/>
<accession>A0A0E9WTA9</accession>
<evidence type="ECO:0000313" key="1">
    <source>
        <dbReference type="EMBL" id="JAH93669.1"/>
    </source>
</evidence>
<reference evidence="1" key="2">
    <citation type="journal article" date="2015" name="Fish Shellfish Immunol.">
        <title>Early steps in the European eel (Anguilla anguilla)-Vibrio vulnificus interaction in the gills: Role of the RtxA13 toxin.</title>
        <authorList>
            <person name="Callol A."/>
            <person name="Pajuelo D."/>
            <person name="Ebbesson L."/>
            <person name="Teles M."/>
            <person name="MacKenzie S."/>
            <person name="Amaro C."/>
        </authorList>
    </citation>
    <scope>NUCLEOTIDE SEQUENCE</scope>
</reference>
<name>A0A0E9WTA9_ANGAN</name>
<reference evidence="1" key="1">
    <citation type="submission" date="2014-11" db="EMBL/GenBank/DDBJ databases">
        <authorList>
            <person name="Amaro Gonzalez C."/>
        </authorList>
    </citation>
    <scope>NUCLEOTIDE SEQUENCE</scope>
</reference>
<proteinExistence type="predicted"/>
<organism evidence="1">
    <name type="scientific">Anguilla anguilla</name>
    <name type="common">European freshwater eel</name>
    <name type="synonym">Muraena anguilla</name>
    <dbReference type="NCBI Taxonomy" id="7936"/>
    <lineage>
        <taxon>Eukaryota</taxon>
        <taxon>Metazoa</taxon>
        <taxon>Chordata</taxon>
        <taxon>Craniata</taxon>
        <taxon>Vertebrata</taxon>
        <taxon>Euteleostomi</taxon>
        <taxon>Actinopterygii</taxon>
        <taxon>Neopterygii</taxon>
        <taxon>Teleostei</taxon>
        <taxon>Anguilliformes</taxon>
        <taxon>Anguillidae</taxon>
        <taxon>Anguilla</taxon>
    </lineage>
</organism>